<evidence type="ECO:0000313" key="3">
    <source>
        <dbReference type="Proteomes" id="UP001291930"/>
    </source>
</evidence>
<evidence type="ECO:0000259" key="1">
    <source>
        <dbReference type="Pfam" id="PF03050"/>
    </source>
</evidence>
<dbReference type="Pfam" id="PF03050">
    <property type="entry name" value="DDE_Tnp_IS66"/>
    <property type="match status" value="1"/>
</dbReference>
<gene>
    <name evidence="2" type="ORF">U2I54_19110</name>
</gene>
<dbReference type="RefSeq" id="WP_374218667.1">
    <property type="nucleotide sequence ID" value="NZ_JAXOVW010000049.1"/>
</dbReference>
<dbReference type="InterPro" id="IPR004291">
    <property type="entry name" value="Transposase_IS66_central"/>
</dbReference>
<dbReference type="Proteomes" id="UP001291930">
    <property type="component" value="Unassembled WGS sequence"/>
</dbReference>
<sequence length="104" mass="11815">MNLVGPQQPNPIFGYTIQGEKIPHCSLGLSTHKHPKRFLTGFQVYLQRNGYSGNHQVPDITLVGCCTHARRKFDEALKTLPSRCRLPKKMKQTNSNSKIYEKSC</sequence>
<dbReference type="EMBL" id="JAXOVW010000049">
    <property type="protein sequence ID" value="MDZ5609116.1"/>
    <property type="molecule type" value="Genomic_DNA"/>
</dbReference>
<keyword evidence="3" id="KW-1185">Reference proteome</keyword>
<reference evidence="3" key="1">
    <citation type="submission" date="2023-11" db="EMBL/GenBank/DDBJ databases">
        <title>Genome Sequence of Bacillus pseudomycoides stain BUPM19.</title>
        <authorList>
            <person name="Farhat A."/>
        </authorList>
    </citation>
    <scope>NUCLEOTIDE SEQUENCE [LARGE SCALE GENOMIC DNA]</scope>
    <source>
        <strain evidence="3">BUPM19</strain>
    </source>
</reference>
<protein>
    <submittedName>
        <fullName evidence="2">Transposase</fullName>
    </submittedName>
</protein>
<proteinExistence type="predicted"/>
<organism evidence="2 3">
    <name type="scientific">Bacillus bingmayongensis</name>
    <dbReference type="NCBI Taxonomy" id="1150157"/>
    <lineage>
        <taxon>Bacteria</taxon>
        <taxon>Bacillati</taxon>
        <taxon>Bacillota</taxon>
        <taxon>Bacilli</taxon>
        <taxon>Bacillales</taxon>
        <taxon>Bacillaceae</taxon>
        <taxon>Bacillus</taxon>
    </lineage>
</organism>
<feature type="domain" description="Transposase IS66 central" evidence="1">
    <location>
        <begin position="32"/>
        <end position="81"/>
    </location>
</feature>
<evidence type="ECO:0000313" key="2">
    <source>
        <dbReference type="EMBL" id="MDZ5609116.1"/>
    </source>
</evidence>
<comment type="caution">
    <text evidence="2">The sequence shown here is derived from an EMBL/GenBank/DDBJ whole genome shotgun (WGS) entry which is preliminary data.</text>
</comment>
<name>A0ABU5K192_9BACI</name>
<accession>A0ABU5K192</accession>